<sequence>MRKVIQTSQKQTSDSEEERLMSLQEVFLVNPFPSQAKEREQTITVTSGLICSEPYMKSNPIGLLVKMLLASSQWYSPVRRRRWEVNPLYSQRVTLYIKDNRNMSLKPFAVILNVKDIPSSRYLYRLAPSVRPTGGTGFGLLPTVTAQDYKLRGPNSSQQGLPEIIRAMLLPTPLATEIHHPERVHKWKQAHAPSLHSQLNGKKKPNGLSDFLDFYGMLLPTPVASDAGVGAVMGKNDRIIVTPKGKIRKINQKGHVWSVGLGRMAELLPTPTARDWKGAASLESLEKRGRIPEKNSLPDFFARTGKSFQLNPLFVAEMMGFPPSWTILPFLSEEKNPSKDTETPSSPR</sequence>
<proteinExistence type="predicted"/>
<reference evidence="1 2" key="1">
    <citation type="submission" date="2015-09" db="EMBL/GenBank/DDBJ databases">
        <authorList>
            <consortium name="Pathogen Informatics"/>
        </authorList>
    </citation>
    <scope>NUCLEOTIDE SEQUENCE [LARGE SCALE GENOMIC DNA]</scope>
    <source>
        <strain evidence="1 2">2789STDY5834946</strain>
    </source>
</reference>
<dbReference type="EMBL" id="CZBL01000016">
    <property type="protein sequence ID" value="CUQ45733.1"/>
    <property type="molecule type" value="Genomic_DNA"/>
</dbReference>
<name>A0A174WEP0_9BACE</name>
<accession>A0A174WEP0</accession>
<gene>
    <name evidence="1" type="ORF">ERS852558_03473</name>
</gene>
<protein>
    <submittedName>
        <fullName evidence="1">Uncharacterized protein</fullName>
    </submittedName>
</protein>
<evidence type="ECO:0000313" key="2">
    <source>
        <dbReference type="Proteomes" id="UP000095725"/>
    </source>
</evidence>
<evidence type="ECO:0000313" key="1">
    <source>
        <dbReference type="EMBL" id="CUQ45733.1"/>
    </source>
</evidence>
<dbReference type="Proteomes" id="UP000095725">
    <property type="component" value="Unassembled WGS sequence"/>
</dbReference>
<dbReference type="AlphaFoldDB" id="A0A174WEP0"/>
<organism evidence="1 2">
    <name type="scientific">Bacteroides caccae</name>
    <dbReference type="NCBI Taxonomy" id="47678"/>
    <lineage>
        <taxon>Bacteria</taxon>
        <taxon>Pseudomonadati</taxon>
        <taxon>Bacteroidota</taxon>
        <taxon>Bacteroidia</taxon>
        <taxon>Bacteroidales</taxon>
        <taxon>Bacteroidaceae</taxon>
        <taxon>Bacteroides</taxon>
    </lineage>
</organism>